<feature type="region of interest" description="Disordered" evidence="2">
    <location>
        <begin position="701"/>
        <end position="728"/>
    </location>
</feature>
<dbReference type="SMART" id="SM00220">
    <property type="entry name" value="S_TKc"/>
    <property type="match status" value="1"/>
</dbReference>
<dbReference type="Gene3D" id="1.10.510.10">
    <property type="entry name" value="Transferase(Phosphotransferase) domain 1"/>
    <property type="match status" value="1"/>
</dbReference>
<dbReference type="Pfam" id="PF00069">
    <property type="entry name" value="Pkinase"/>
    <property type="match status" value="1"/>
</dbReference>
<proteinExistence type="predicted"/>
<evidence type="ECO:0000256" key="2">
    <source>
        <dbReference type="SAM" id="MobiDB-lite"/>
    </source>
</evidence>
<feature type="coiled-coil region" evidence="1">
    <location>
        <begin position="149"/>
        <end position="185"/>
    </location>
</feature>
<evidence type="ECO:0000313" key="5">
    <source>
        <dbReference type="Proteomes" id="UP001642484"/>
    </source>
</evidence>
<keyword evidence="1" id="KW-0175">Coiled coil</keyword>
<reference evidence="4 5" key="1">
    <citation type="submission" date="2024-02" db="EMBL/GenBank/DDBJ databases">
        <authorList>
            <person name="Chen Y."/>
            <person name="Shah S."/>
            <person name="Dougan E. K."/>
            <person name="Thang M."/>
            <person name="Chan C."/>
        </authorList>
    </citation>
    <scope>NUCLEOTIDE SEQUENCE [LARGE SCALE GENOMIC DNA]</scope>
</reference>
<sequence length="1177" mass="130090">MTSELLDSVDLEDWDPAIRQELAALRGRLVALQRRQQAKELIFQESQQQLQHEIHAAREGNQTLVQQLLQLQAAGARGPATELAEALAQEASAAAEAAAYAAELLAQGRAVEQLREELDQSAVGARARGVPRGPQAVEGFARQQVALEEQRLRRGIAQARQELDAARAQSDAKAFRNELLEEEVEALRTTREAQGKINAMSKSSSSAAMGAWQRASLALSEAELQQQLLSFEALGHAARSIRDSADSGASSISRRDDWSPERCLWASPKARGTAPLELSLSSSSQLQTSWTLEQRKSGSQDLDVALSMLIPKEADRNAHDNDPREGTGGSTWAMLAELASGSTHEKTIWEEVAQADAEVQCDDVYLLDMASWEAVKEEICQLERARNEQLMQELKEERERAASKHVESLAVEQGLRQELRAQEELLSESRTEEKRAASKQVETLTLQRELKEEQRAFAHQREKLLHEESLAKEREKLLHAESLAKEEKRAASKKVETLALQKELKEEQRAFAHQREKLLHEESLAKEEKRAAQKTPVEEHVARLTDELLDEQRAFAQQWETWLAKEESLERRAASSMESVARLTSHALKEEQRGFASQREKLLHEESLAKEEKAELDLCRAAATKREELFRNELSAAQTQTAAERARAASAAAARHRVEEAQRLRTLGTPARAPSPAPSPARSPPIEPIAVREMALARQATELKRSLSQQLPDKKPQPLPRRAHRSVGVPNGAIGLHRFGFDALRAEIAHAAAQHRSVLRRAATATAKPSPSRRLPRQLSVRPESSRVIPRAVYADRTVESGCRQSAQSPCRLGGWGANGVGSLYFSVLATCSGWLHYAQVLEGVMAQRTPMAQRQSVEGVETSISDRKSLDALDALDGNIWKDFDSFNISNFSALEVERFEFHHVLRASDGVRAQIEVHSDLVEGTKVVVKRFPRAYLKDSPAEFRQSNHTLEDPWKEMFLALKLGAPGSASQISGVLPCHGIFIHPSGDVMLFMEYATSGDLFDFATALGEPGPAREAVATQLLRPLVHVVLQLHQMGIAHGDISAENAILCEADGEVSVALLDFAMAVDTSKPRRFSAHGEARGKPMYRPPEEWSVDVQGADLFACGVLGYALAIGNYPWQSTSGACKAFDYVKKKGLAQFFRKRMIPMGSGKVPVAEVLSPGFQEVLIALIES</sequence>
<dbReference type="InterPro" id="IPR000719">
    <property type="entry name" value="Prot_kinase_dom"/>
</dbReference>
<name>A0ABP0MX73_9DINO</name>
<dbReference type="PROSITE" id="PS50011">
    <property type="entry name" value="PROTEIN_KINASE_DOM"/>
    <property type="match status" value="1"/>
</dbReference>
<protein>
    <recommendedName>
        <fullName evidence="3">Protein kinase domain-containing protein</fullName>
    </recommendedName>
</protein>
<evidence type="ECO:0000256" key="1">
    <source>
        <dbReference type="SAM" id="Coils"/>
    </source>
</evidence>
<feature type="domain" description="Protein kinase" evidence="3">
    <location>
        <begin position="903"/>
        <end position="1177"/>
    </location>
</feature>
<organism evidence="4 5">
    <name type="scientific">Durusdinium trenchii</name>
    <dbReference type="NCBI Taxonomy" id="1381693"/>
    <lineage>
        <taxon>Eukaryota</taxon>
        <taxon>Sar</taxon>
        <taxon>Alveolata</taxon>
        <taxon>Dinophyceae</taxon>
        <taxon>Suessiales</taxon>
        <taxon>Symbiodiniaceae</taxon>
        <taxon>Durusdinium</taxon>
    </lineage>
</organism>
<evidence type="ECO:0000313" key="4">
    <source>
        <dbReference type="EMBL" id="CAK9056113.1"/>
    </source>
</evidence>
<dbReference type="Proteomes" id="UP001642484">
    <property type="component" value="Unassembled WGS sequence"/>
</dbReference>
<feature type="compositionally biased region" description="Pro residues" evidence="2">
    <location>
        <begin position="673"/>
        <end position="686"/>
    </location>
</feature>
<dbReference type="EMBL" id="CAXAMN010020446">
    <property type="protein sequence ID" value="CAK9056113.1"/>
    <property type="molecule type" value="Genomic_DNA"/>
</dbReference>
<accession>A0ABP0MX73</accession>
<comment type="caution">
    <text evidence="4">The sequence shown here is derived from an EMBL/GenBank/DDBJ whole genome shotgun (WGS) entry which is preliminary data.</text>
</comment>
<gene>
    <name evidence="4" type="ORF">CCMP2556_LOCUS27843</name>
</gene>
<dbReference type="PANTHER" id="PTHR24359">
    <property type="entry name" value="SERINE/THREONINE-PROTEIN KINASE SBK1"/>
    <property type="match status" value="1"/>
</dbReference>
<feature type="region of interest" description="Disordered" evidence="2">
    <location>
        <begin position="652"/>
        <end position="686"/>
    </location>
</feature>
<evidence type="ECO:0000259" key="3">
    <source>
        <dbReference type="PROSITE" id="PS50011"/>
    </source>
</evidence>
<keyword evidence="5" id="KW-1185">Reference proteome</keyword>
<dbReference type="SUPFAM" id="SSF56112">
    <property type="entry name" value="Protein kinase-like (PK-like)"/>
    <property type="match status" value="1"/>
</dbReference>
<dbReference type="InterPro" id="IPR011009">
    <property type="entry name" value="Kinase-like_dom_sf"/>
</dbReference>
<feature type="coiled-coil region" evidence="1">
    <location>
        <begin position="380"/>
        <end position="508"/>
    </location>
</feature>
<feature type="region of interest" description="Disordered" evidence="2">
    <location>
        <begin position="760"/>
        <end position="784"/>
    </location>
</feature>
<dbReference type="PANTHER" id="PTHR24359:SF1">
    <property type="entry name" value="INHIBITOR OF NUCLEAR FACTOR KAPPA-B KINASE EPSILON SUBUNIT HOMOLOG 1-RELATED"/>
    <property type="match status" value="1"/>
</dbReference>